<proteinExistence type="predicted"/>
<evidence type="ECO:0000313" key="1">
    <source>
        <dbReference type="EMBL" id="KAA3673588.1"/>
    </source>
</evidence>
<reference evidence="1 2" key="1">
    <citation type="journal article" date="2019" name="Gigascience">
        <title>Whole-genome sequence of the oriental lung fluke Paragonimus westermani.</title>
        <authorList>
            <person name="Oey H."/>
            <person name="Zakrzewski M."/>
            <person name="Narain K."/>
            <person name="Devi K.R."/>
            <person name="Agatsuma T."/>
            <person name="Nawaratna S."/>
            <person name="Gobert G.N."/>
            <person name="Jones M.K."/>
            <person name="Ragan M.A."/>
            <person name="McManus D.P."/>
            <person name="Krause L."/>
        </authorList>
    </citation>
    <scope>NUCLEOTIDE SEQUENCE [LARGE SCALE GENOMIC DNA]</scope>
    <source>
        <strain evidence="1 2">IND2009</strain>
    </source>
</reference>
<protein>
    <submittedName>
        <fullName evidence="1">Uncharacterized protein</fullName>
    </submittedName>
</protein>
<comment type="caution">
    <text evidence="1">The sequence shown here is derived from an EMBL/GenBank/DDBJ whole genome shotgun (WGS) entry which is preliminary data.</text>
</comment>
<dbReference type="AlphaFoldDB" id="A0A5J4NE99"/>
<keyword evidence="2" id="KW-1185">Reference proteome</keyword>
<evidence type="ECO:0000313" key="2">
    <source>
        <dbReference type="Proteomes" id="UP000324629"/>
    </source>
</evidence>
<sequence length="244" mass="27985">MRQKTVDTTSSQGMLSFPRRYNHSHYVNICQTKPDIVPVATVLGSQLEKIQLLGPHRLTDNLESTYDVSKQSCVRVDRAPGAVQFIPVWEHLHGLAHYEVYNSEKDEHAFTQLTVLVSDRKVTTSTFRCQLYEGGMCHSKLWLFSHIRPVLPIRLYPLDRLQTFFGSLTCDLPDVPASMLCVQLQVLWGLRAFVMISENRANWTRLDRTCRRFLLSCQASACYMDSVYGQQTEEMLVHVTGNSR</sequence>
<accession>A0A5J4NE99</accession>
<name>A0A5J4NE99_9TREM</name>
<organism evidence="1 2">
    <name type="scientific">Paragonimus westermani</name>
    <dbReference type="NCBI Taxonomy" id="34504"/>
    <lineage>
        <taxon>Eukaryota</taxon>
        <taxon>Metazoa</taxon>
        <taxon>Spiralia</taxon>
        <taxon>Lophotrochozoa</taxon>
        <taxon>Platyhelminthes</taxon>
        <taxon>Trematoda</taxon>
        <taxon>Digenea</taxon>
        <taxon>Plagiorchiida</taxon>
        <taxon>Troglotremata</taxon>
        <taxon>Troglotrematidae</taxon>
        <taxon>Paragonimus</taxon>
    </lineage>
</organism>
<dbReference type="EMBL" id="QNGE01003809">
    <property type="protein sequence ID" value="KAA3673588.1"/>
    <property type="molecule type" value="Genomic_DNA"/>
</dbReference>
<dbReference type="Proteomes" id="UP000324629">
    <property type="component" value="Unassembled WGS sequence"/>
</dbReference>
<gene>
    <name evidence="1" type="ORF">DEA37_0004176</name>
</gene>